<dbReference type="RefSeq" id="WP_056959071.1">
    <property type="nucleotide sequence ID" value="NZ_AYYN01000082.1"/>
</dbReference>
<accession>A0A0R2BAU5</accession>
<proteinExistence type="predicted"/>
<keyword evidence="2" id="KW-0812">Transmembrane</keyword>
<keyword evidence="2" id="KW-1133">Transmembrane helix</keyword>
<organism evidence="3 4">
    <name type="scientific">Ligilactobacillus murinus DSM 20452 = NBRC 14221</name>
    <dbReference type="NCBI Taxonomy" id="1423772"/>
    <lineage>
        <taxon>Bacteria</taxon>
        <taxon>Bacillati</taxon>
        <taxon>Bacillota</taxon>
        <taxon>Bacilli</taxon>
        <taxon>Lactobacillales</taxon>
        <taxon>Lactobacillaceae</taxon>
        <taxon>Ligilactobacillus</taxon>
    </lineage>
</organism>
<reference evidence="3 4" key="1">
    <citation type="journal article" date="2015" name="Genome Announc.">
        <title>Expanding the biotechnology potential of lactobacilli through comparative genomics of 213 strains and associated genera.</title>
        <authorList>
            <person name="Sun Z."/>
            <person name="Harris H.M."/>
            <person name="McCann A."/>
            <person name="Guo C."/>
            <person name="Argimon S."/>
            <person name="Zhang W."/>
            <person name="Yang X."/>
            <person name="Jeffery I.B."/>
            <person name="Cooney J.C."/>
            <person name="Kagawa T.F."/>
            <person name="Liu W."/>
            <person name="Song Y."/>
            <person name="Salvetti E."/>
            <person name="Wrobel A."/>
            <person name="Rasinkangas P."/>
            <person name="Parkhill J."/>
            <person name="Rea M.C."/>
            <person name="O'Sullivan O."/>
            <person name="Ritari J."/>
            <person name="Douillard F.P."/>
            <person name="Paul Ross R."/>
            <person name="Yang R."/>
            <person name="Briner A.E."/>
            <person name="Felis G.E."/>
            <person name="de Vos W.M."/>
            <person name="Barrangou R."/>
            <person name="Klaenhammer T.R."/>
            <person name="Caufield P.W."/>
            <person name="Cui Y."/>
            <person name="Zhang H."/>
            <person name="O'Toole P.W."/>
        </authorList>
    </citation>
    <scope>NUCLEOTIDE SEQUENCE [LARGE SCALE GENOMIC DNA]</scope>
    <source>
        <strain evidence="3 4">DSM 20452</strain>
    </source>
</reference>
<evidence type="ECO:0000256" key="2">
    <source>
        <dbReference type="SAM" id="Phobius"/>
    </source>
</evidence>
<feature type="transmembrane region" description="Helical" evidence="2">
    <location>
        <begin position="6"/>
        <end position="33"/>
    </location>
</feature>
<comment type="caution">
    <text evidence="3">The sequence shown here is derived from an EMBL/GenBank/DDBJ whole genome shotgun (WGS) entry which is preliminary data.</text>
</comment>
<keyword evidence="2" id="KW-0472">Membrane</keyword>
<gene>
    <name evidence="3" type="ORF">FC48_GL000257</name>
</gene>
<sequence>MKKVVYWIIAILLVLFLPWYIGIPGAVIAYFIYKARKNSVRQVPQPSVQELERQRVMQRNRAIINGYLADRTKFAKNVKRRFDYNNDDIEKWRTSVDQYFAQANAVMVAITNNPTLRYIDPKYKLQSYFDDIAVKILNDPPKIFTFEGMVVNILPEMNKTLSYYNRIYDNNLIANDPEVQKTLSSTKSQIEGFAQKIQVEYKRVLMGQVADMQSQTALGGAMVSDVAQNTTTMPKKEMPQVNSKNDIEDMLK</sequence>
<dbReference type="EMBL" id="AYYN01000082">
    <property type="protein sequence ID" value="KRM74964.1"/>
    <property type="molecule type" value="Genomic_DNA"/>
</dbReference>
<protein>
    <recommendedName>
        <fullName evidence="5">5-bromo-4-chloroindolyl phosphate hydrolysis protein</fullName>
    </recommendedName>
</protein>
<evidence type="ECO:0000256" key="1">
    <source>
        <dbReference type="SAM" id="MobiDB-lite"/>
    </source>
</evidence>
<evidence type="ECO:0000313" key="4">
    <source>
        <dbReference type="Proteomes" id="UP000051612"/>
    </source>
</evidence>
<dbReference type="PATRIC" id="fig|1423772.3.peg.282"/>
<dbReference type="AlphaFoldDB" id="A0A0R2BAU5"/>
<evidence type="ECO:0000313" key="3">
    <source>
        <dbReference type="EMBL" id="KRM74964.1"/>
    </source>
</evidence>
<name>A0A0R2BAU5_9LACO</name>
<evidence type="ECO:0008006" key="5">
    <source>
        <dbReference type="Google" id="ProtNLM"/>
    </source>
</evidence>
<dbReference type="Proteomes" id="UP000051612">
    <property type="component" value="Unassembled WGS sequence"/>
</dbReference>
<feature type="region of interest" description="Disordered" evidence="1">
    <location>
        <begin position="230"/>
        <end position="252"/>
    </location>
</feature>